<gene>
    <name evidence="8" type="ORF">ACFSUL_00605</name>
</gene>
<feature type="transmembrane region" description="Helical" evidence="6">
    <location>
        <begin position="245"/>
        <end position="268"/>
    </location>
</feature>
<evidence type="ECO:0000256" key="5">
    <source>
        <dbReference type="ARBA" id="ARBA00023136"/>
    </source>
</evidence>
<sequence length="429" mass="47536">MIHSQTYSKTPIQTNFYYGWVIVAIACLGVFFSGPGQTYSVSVFIDAYIRDFGWSRSQVSSLYSSATLLSGLCMFFVGRFIDRFGQRNMMIVVSILLALACFLNSIVANMFMLFFGFFFLRLFGQGSMTLIPNTLVPQWFIANRGKALSFMAIGGFASSAAFPPLNAWLVNQFGWSFTWMIWGILVLAIFTPLAFYFVRNKPEDIGLLPDGRVRKNRIHDLAEDQEKESDSEVNWTLQEARKTKAFWLILFCVSIPALVNTGLTFHLISIFKWNDLSAGSAALVLSLMAIVGFPITLIAGRVLDKVSVNYVLAGIFIGEIIFILFLLITKSTLLAIIFGILWGISGGFERIALTYVWPSYFGRAYLGSIKGIATTVMVLGSAFGPLPFGYAYDTFGGYTEILLISLIFPVLGVVCSVLAKKPEKLSGSV</sequence>
<comment type="subcellular location">
    <subcellularLocation>
        <location evidence="1">Cell membrane</location>
        <topology evidence="1">Multi-pass membrane protein</topology>
    </subcellularLocation>
</comment>
<feature type="transmembrane region" description="Helical" evidence="6">
    <location>
        <begin position="310"/>
        <end position="328"/>
    </location>
</feature>
<comment type="caution">
    <text evidence="8">The sequence shown here is derived from an EMBL/GenBank/DDBJ whole genome shotgun (WGS) entry which is preliminary data.</text>
</comment>
<dbReference type="InterPro" id="IPR020846">
    <property type="entry name" value="MFS_dom"/>
</dbReference>
<dbReference type="RefSeq" id="WP_377931712.1">
    <property type="nucleotide sequence ID" value="NZ_JBHUMF010000001.1"/>
</dbReference>
<evidence type="ECO:0000259" key="7">
    <source>
        <dbReference type="PROSITE" id="PS50850"/>
    </source>
</evidence>
<dbReference type="EMBL" id="JBHUMF010000001">
    <property type="protein sequence ID" value="MFD2679243.1"/>
    <property type="molecule type" value="Genomic_DNA"/>
</dbReference>
<dbReference type="PROSITE" id="PS50850">
    <property type="entry name" value="MFS"/>
    <property type="match status" value="1"/>
</dbReference>
<keyword evidence="2" id="KW-0813">Transport</keyword>
<proteinExistence type="predicted"/>
<feature type="domain" description="Major facilitator superfamily (MFS) profile" evidence="7">
    <location>
        <begin position="22"/>
        <end position="424"/>
    </location>
</feature>
<feature type="transmembrane region" description="Helical" evidence="6">
    <location>
        <begin position="147"/>
        <end position="165"/>
    </location>
</feature>
<dbReference type="InterPro" id="IPR011701">
    <property type="entry name" value="MFS"/>
</dbReference>
<evidence type="ECO:0000313" key="9">
    <source>
        <dbReference type="Proteomes" id="UP001597506"/>
    </source>
</evidence>
<dbReference type="Pfam" id="PF07690">
    <property type="entry name" value="MFS_1"/>
    <property type="match status" value="1"/>
</dbReference>
<evidence type="ECO:0000256" key="2">
    <source>
        <dbReference type="ARBA" id="ARBA00022448"/>
    </source>
</evidence>
<evidence type="ECO:0000256" key="6">
    <source>
        <dbReference type="SAM" id="Phobius"/>
    </source>
</evidence>
<dbReference type="Proteomes" id="UP001597506">
    <property type="component" value="Unassembled WGS sequence"/>
</dbReference>
<organism evidence="8 9">
    <name type="scientific">Bacillus seohaeanensis</name>
    <dbReference type="NCBI Taxonomy" id="284580"/>
    <lineage>
        <taxon>Bacteria</taxon>
        <taxon>Bacillati</taxon>
        <taxon>Bacillota</taxon>
        <taxon>Bacilli</taxon>
        <taxon>Bacillales</taxon>
        <taxon>Bacillaceae</taxon>
        <taxon>Bacillus</taxon>
    </lineage>
</organism>
<dbReference type="PANTHER" id="PTHR11360:SF308">
    <property type="entry name" value="BLL3089 PROTEIN"/>
    <property type="match status" value="1"/>
</dbReference>
<keyword evidence="3 6" id="KW-0812">Transmembrane</keyword>
<evidence type="ECO:0000256" key="1">
    <source>
        <dbReference type="ARBA" id="ARBA00004651"/>
    </source>
</evidence>
<feature type="transmembrane region" description="Helical" evidence="6">
    <location>
        <begin position="88"/>
        <end position="107"/>
    </location>
</feature>
<feature type="transmembrane region" description="Helical" evidence="6">
    <location>
        <begin position="334"/>
        <end position="357"/>
    </location>
</feature>
<evidence type="ECO:0000256" key="4">
    <source>
        <dbReference type="ARBA" id="ARBA00022989"/>
    </source>
</evidence>
<dbReference type="InterPro" id="IPR036259">
    <property type="entry name" value="MFS_trans_sf"/>
</dbReference>
<feature type="transmembrane region" description="Helical" evidence="6">
    <location>
        <begin position="62"/>
        <end position="81"/>
    </location>
</feature>
<dbReference type="PANTHER" id="PTHR11360">
    <property type="entry name" value="MONOCARBOXYLATE TRANSPORTER"/>
    <property type="match status" value="1"/>
</dbReference>
<feature type="transmembrane region" description="Helical" evidence="6">
    <location>
        <begin position="177"/>
        <end position="198"/>
    </location>
</feature>
<keyword evidence="9" id="KW-1185">Reference proteome</keyword>
<name>A0ABW5RKN8_9BACI</name>
<accession>A0ABW5RKN8</accession>
<dbReference type="SUPFAM" id="SSF103473">
    <property type="entry name" value="MFS general substrate transporter"/>
    <property type="match status" value="1"/>
</dbReference>
<evidence type="ECO:0000313" key="8">
    <source>
        <dbReference type="EMBL" id="MFD2679243.1"/>
    </source>
</evidence>
<reference evidence="9" key="1">
    <citation type="journal article" date="2019" name="Int. J. Syst. Evol. Microbiol.">
        <title>The Global Catalogue of Microorganisms (GCM) 10K type strain sequencing project: providing services to taxonomists for standard genome sequencing and annotation.</title>
        <authorList>
            <consortium name="The Broad Institute Genomics Platform"/>
            <consortium name="The Broad Institute Genome Sequencing Center for Infectious Disease"/>
            <person name="Wu L."/>
            <person name="Ma J."/>
        </authorList>
    </citation>
    <scope>NUCLEOTIDE SEQUENCE [LARGE SCALE GENOMIC DNA]</scope>
    <source>
        <strain evidence="9">KCTC 3913</strain>
    </source>
</reference>
<evidence type="ECO:0000256" key="3">
    <source>
        <dbReference type="ARBA" id="ARBA00022692"/>
    </source>
</evidence>
<feature type="transmembrane region" description="Helical" evidence="6">
    <location>
        <begin position="398"/>
        <end position="419"/>
    </location>
</feature>
<keyword evidence="4 6" id="KW-1133">Transmembrane helix</keyword>
<feature type="transmembrane region" description="Helical" evidence="6">
    <location>
        <begin position="280"/>
        <end position="303"/>
    </location>
</feature>
<feature type="transmembrane region" description="Helical" evidence="6">
    <location>
        <begin position="113"/>
        <end position="135"/>
    </location>
</feature>
<dbReference type="InterPro" id="IPR050327">
    <property type="entry name" value="Proton-linked_MCT"/>
</dbReference>
<dbReference type="Gene3D" id="1.20.1250.20">
    <property type="entry name" value="MFS general substrate transporter like domains"/>
    <property type="match status" value="1"/>
</dbReference>
<feature type="transmembrane region" description="Helical" evidence="6">
    <location>
        <begin position="369"/>
        <end position="392"/>
    </location>
</feature>
<protein>
    <submittedName>
        <fullName evidence="8">MFS transporter</fullName>
    </submittedName>
</protein>
<keyword evidence="5 6" id="KW-0472">Membrane</keyword>
<feature type="transmembrane region" description="Helical" evidence="6">
    <location>
        <begin position="16"/>
        <end position="34"/>
    </location>
</feature>